<dbReference type="PROSITE" id="PS51880">
    <property type="entry name" value="TGS"/>
    <property type="match status" value="1"/>
</dbReference>
<feature type="non-terminal residue" evidence="3">
    <location>
        <position position="1"/>
    </location>
</feature>
<organism evidence="3">
    <name type="scientific">marine metagenome</name>
    <dbReference type="NCBI Taxonomy" id="408172"/>
    <lineage>
        <taxon>unclassified sequences</taxon>
        <taxon>metagenomes</taxon>
        <taxon>ecological metagenomes</taxon>
    </lineage>
</organism>
<dbReference type="AlphaFoldDB" id="A0A383BTC9"/>
<dbReference type="EMBL" id="UINC01203031">
    <property type="protein sequence ID" value="SVE23100.1"/>
    <property type="molecule type" value="Genomic_DNA"/>
</dbReference>
<dbReference type="PANTHER" id="PTHR43061">
    <property type="entry name" value="GTP DIPHOSPHOKINASE RSH1, CHLOROPLASTIC-RELATED"/>
    <property type="match status" value="1"/>
</dbReference>
<dbReference type="InterPro" id="IPR033655">
    <property type="entry name" value="TGS_RelA/SpoT"/>
</dbReference>
<evidence type="ECO:0000313" key="3">
    <source>
        <dbReference type="EMBL" id="SVE23100.1"/>
    </source>
</evidence>
<feature type="domain" description="TGS" evidence="2">
    <location>
        <begin position="7"/>
        <end position="68"/>
    </location>
</feature>
<accession>A0A383BTC9</accession>
<dbReference type="Gene3D" id="3.10.20.30">
    <property type="match status" value="1"/>
</dbReference>
<dbReference type="CDD" id="cd01668">
    <property type="entry name" value="TGS_RSH"/>
    <property type="match status" value="1"/>
</dbReference>
<proteinExistence type="inferred from homology"/>
<dbReference type="SUPFAM" id="SSF81271">
    <property type="entry name" value="TGS-like"/>
    <property type="match status" value="1"/>
</dbReference>
<dbReference type="PANTHER" id="PTHR43061:SF1">
    <property type="entry name" value="GTP DIPHOSPHOKINASE RSH1, CHLOROPLASTIC-RELATED"/>
    <property type="match status" value="1"/>
</dbReference>
<dbReference type="Pfam" id="PF02824">
    <property type="entry name" value="TGS"/>
    <property type="match status" value="1"/>
</dbReference>
<dbReference type="InterPro" id="IPR045600">
    <property type="entry name" value="RelA/SpoT_AH_RIS"/>
</dbReference>
<protein>
    <recommendedName>
        <fullName evidence="2">TGS domain-containing protein</fullName>
    </recommendedName>
</protein>
<evidence type="ECO:0000256" key="1">
    <source>
        <dbReference type="ARBA" id="ARBA00007476"/>
    </source>
</evidence>
<sequence length="244" mass="26590">KTDLFPDEIYVFTPQGDIKKLPKGATALDFAYAVHSDVGNQCVGAKIEHELAPLHQTLSNGNHVEILTARSARPTPLWLNYVVTGKARAAIGTYLKNQHESDAIRLGRQLLERALKAVGLTTRLKTQQKVQLLGQLGRDDWNELLADIGAGRRLPMVVARQLLPEGRAPEKSDSAAPLPIKGVEGMSISYGRCCRPIPGDRILGLFSTGRGIVIHNAACPNVIEQGKRTDNWFSVAWAADVKGD</sequence>
<dbReference type="InterPro" id="IPR012676">
    <property type="entry name" value="TGS-like"/>
</dbReference>
<comment type="similarity">
    <text evidence="1">Belongs to the RelA/SpoT family.</text>
</comment>
<feature type="non-terminal residue" evidence="3">
    <location>
        <position position="244"/>
    </location>
</feature>
<evidence type="ECO:0000259" key="2">
    <source>
        <dbReference type="PROSITE" id="PS51880"/>
    </source>
</evidence>
<name>A0A383BTC9_9ZZZZ</name>
<dbReference type="InterPro" id="IPR004095">
    <property type="entry name" value="TGS"/>
</dbReference>
<reference evidence="3" key="1">
    <citation type="submission" date="2018-05" db="EMBL/GenBank/DDBJ databases">
        <authorList>
            <person name="Lanie J.A."/>
            <person name="Ng W.-L."/>
            <person name="Kazmierczak K.M."/>
            <person name="Andrzejewski T.M."/>
            <person name="Davidsen T.M."/>
            <person name="Wayne K.J."/>
            <person name="Tettelin H."/>
            <person name="Glass J.I."/>
            <person name="Rusch D."/>
            <person name="Podicherti R."/>
            <person name="Tsui H.-C.T."/>
            <person name="Winkler M.E."/>
        </authorList>
    </citation>
    <scope>NUCLEOTIDE SEQUENCE</scope>
</reference>
<gene>
    <name evidence="3" type="ORF">METZ01_LOCUS475954</name>
</gene>
<dbReference type="Pfam" id="PF19296">
    <property type="entry name" value="RelA_AH_RIS"/>
    <property type="match status" value="1"/>
</dbReference>
<dbReference type="FunFam" id="3.10.20.30:FF:000002">
    <property type="entry name" value="GTP pyrophosphokinase (RelA/SpoT)"/>
    <property type="match status" value="1"/>
</dbReference>
<dbReference type="InterPro" id="IPR012675">
    <property type="entry name" value="Beta-grasp_dom_sf"/>
</dbReference>